<accession>A0A0P5R4Z8</accession>
<protein>
    <submittedName>
        <fullName evidence="1">Uncharacterized protein</fullName>
    </submittedName>
</protein>
<dbReference type="EMBL" id="GDIP01203256">
    <property type="protein sequence ID" value="JAJ20146.1"/>
    <property type="molecule type" value="Transcribed_RNA"/>
</dbReference>
<proteinExistence type="predicted"/>
<reference evidence="1" key="1">
    <citation type="submission" date="2015-10" db="EMBL/GenBank/DDBJ databases">
        <title>Daphnia magna gene sets from two clonal populations assembled and annotated with EvidentialGene.</title>
        <authorList>
            <person name="Gilbert D."/>
            <person name="Podicheti R."/>
            <person name="Orsini L."/>
            <person name="Colbourne J."/>
            <person name="Pfrender M."/>
        </authorList>
    </citation>
    <scope>NUCLEOTIDE SEQUENCE</scope>
</reference>
<name>A0A0P5R4Z8_9CRUS</name>
<sequence length="56" mass="6365">MDYLSISSADKMPFFFDKGSLSQYVTSVQVDSIVHTRARIELISCKDRKAPDLPTR</sequence>
<reference evidence="1" key="2">
    <citation type="submission" date="2015-10" db="EMBL/GenBank/DDBJ databases">
        <authorList>
            <person name="Gilbert D.G."/>
        </authorList>
    </citation>
    <scope>NUCLEOTIDE SEQUENCE</scope>
</reference>
<dbReference type="AlphaFoldDB" id="A0A0P5R4Z8"/>
<organism evidence="1">
    <name type="scientific">Daphnia magna</name>
    <dbReference type="NCBI Taxonomy" id="35525"/>
    <lineage>
        <taxon>Eukaryota</taxon>
        <taxon>Metazoa</taxon>
        <taxon>Ecdysozoa</taxon>
        <taxon>Arthropoda</taxon>
        <taxon>Crustacea</taxon>
        <taxon>Branchiopoda</taxon>
        <taxon>Diplostraca</taxon>
        <taxon>Cladocera</taxon>
        <taxon>Anomopoda</taxon>
        <taxon>Daphniidae</taxon>
        <taxon>Daphnia</taxon>
    </lineage>
</organism>
<evidence type="ECO:0000313" key="1">
    <source>
        <dbReference type="EMBL" id="JAJ20146.1"/>
    </source>
</evidence>